<dbReference type="EMBL" id="CM039428">
    <property type="protein sequence ID" value="KAI4351633.1"/>
    <property type="molecule type" value="Genomic_DNA"/>
</dbReference>
<protein>
    <submittedName>
        <fullName evidence="1">Uncharacterized protein</fullName>
    </submittedName>
</protein>
<dbReference type="Proteomes" id="UP000828941">
    <property type="component" value="Chromosome 3"/>
</dbReference>
<evidence type="ECO:0000313" key="2">
    <source>
        <dbReference type="Proteomes" id="UP000828941"/>
    </source>
</evidence>
<keyword evidence="2" id="KW-1185">Reference proteome</keyword>
<sequence>MKTLICASNPTFSATNINPLKPKVHGFHPRTVEKLSYSLSTLKPHANAKGFSVGVPMWVGFGIFTYIWCAEGTADMGCTKMAPVPDNLNKYGASTLGIAYGALSTSLEAVKEGSFLGLGWKKFRRRYLFLF</sequence>
<gene>
    <name evidence="1" type="ORF">L6164_005976</name>
</gene>
<accession>A0ACB9PSY3</accession>
<organism evidence="1 2">
    <name type="scientific">Bauhinia variegata</name>
    <name type="common">Purple orchid tree</name>
    <name type="synonym">Phanera variegata</name>
    <dbReference type="NCBI Taxonomy" id="167791"/>
    <lineage>
        <taxon>Eukaryota</taxon>
        <taxon>Viridiplantae</taxon>
        <taxon>Streptophyta</taxon>
        <taxon>Embryophyta</taxon>
        <taxon>Tracheophyta</taxon>
        <taxon>Spermatophyta</taxon>
        <taxon>Magnoliopsida</taxon>
        <taxon>eudicotyledons</taxon>
        <taxon>Gunneridae</taxon>
        <taxon>Pentapetalae</taxon>
        <taxon>rosids</taxon>
        <taxon>fabids</taxon>
        <taxon>Fabales</taxon>
        <taxon>Fabaceae</taxon>
        <taxon>Cercidoideae</taxon>
        <taxon>Cercideae</taxon>
        <taxon>Bauhiniinae</taxon>
        <taxon>Bauhinia</taxon>
    </lineage>
</organism>
<name>A0ACB9PSY3_BAUVA</name>
<reference evidence="1 2" key="1">
    <citation type="journal article" date="2022" name="DNA Res.">
        <title>Chromosomal-level genome assembly of the orchid tree Bauhinia variegata (Leguminosae; Cercidoideae) supports the allotetraploid origin hypothesis of Bauhinia.</title>
        <authorList>
            <person name="Zhong Y."/>
            <person name="Chen Y."/>
            <person name="Zheng D."/>
            <person name="Pang J."/>
            <person name="Liu Y."/>
            <person name="Luo S."/>
            <person name="Meng S."/>
            <person name="Qian L."/>
            <person name="Wei D."/>
            <person name="Dai S."/>
            <person name="Zhou R."/>
        </authorList>
    </citation>
    <scope>NUCLEOTIDE SEQUENCE [LARGE SCALE GENOMIC DNA]</scope>
    <source>
        <strain evidence="1">BV-YZ2020</strain>
    </source>
</reference>
<proteinExistence type="predicted"/>
<comment type="caution">
    <text evidence="1">The sequence shown here is derived from an EMBL/GenBank/DDBJ whole genome shotgun (WGS) entry which is preliminary data.</text>
</comment>
<evidence type="ECO:0000313" key="1">
    <source>
        <dbReference type="EMBL" id="KAI4351633.1"/>
    </source>
</evidence>